<evidence type="ECO:0000313" key="3">
    <source>
        <dbReference type="Proteomes" id="UP000030671"/>
    </source>
</evidence>
<dbReference type="InParanoid" id="W4KLH0"/>
<dbReference type="eggNOG" id="ENOG502RY8Z">
    <property type="taxonomic scope" value="Eukaryota"/>
</dbReference>
<evidence type="ECO:0000313" key="2">
    <source>
        <dbReference type="EMBL" id="ETW86205.1"/>
    </source>
</evidence>
<dbReference type="STRING" id="747525.W4KLH0"/>
<sequence>MNVLFSVARPSIRTAALRRAPLTLRSPYTRLAPLMPTPRPPTSRILRLATALQQTRSVASSVSGRPGSQTIEQAALNVREEVGNSTTDWAKTIAGGNLPVDSMKSTRETFLGITSAVAHAVPMPYIVTGLAGGLPYIVASAATMYLSHQAGLATAGILTGLDPGVALTILDRALSIQVTYGAVMLSFLGALHWGMEFAGYGGHKGYKRLALGMAPVLYAWPTLALDPTFALIAQWVGFTGLWWADLHATTAGWTPAWYSQYRFYLSILVGTCIITTLGSISYWGPVAGHGLLTHDLELIRSQRVHGKPGGEGVVPGEVEAVSTGEAGDSYVLIRKKHHESPEGEQK</sequence>
<feature type="transmembrane region" description="Helical" evidence="1">
    <location>
        <begin position="216"/>
        <end position="243"/>
    </location>
</feature>
<evidence type="ECO:0000256" key="1">
    <source>
        <dbReference type="SAM" id="Phobius"/>
    </source>
</evidence>
<keyword evidence="1" id="KW-1133">Transmembrane helix</keyword>
<dbReference type="AlphaFoldDB" id="W4KLH0"/>
<keyword evidence="3" id="KW-1185">Reference proteome</keyword>
<dbReference type="EMBL" id="KI925455">
    <property type="protein sequence ID" value="ETW86205.1"/>
    <property type="molecule type" value="Genomic_DNA"/>
</dbReference>
<evidence type="ECO:0008006" key="4">
    <source>
        <dbReference type="Google" id="ProtNLM"/>
    </source>
</evidence>
<organism evidence="2 3">
    <name type="scientific">Heterobasidion irregulare (strain TC 32-1)</name>
    <dbReference type="NCBI Taxonomy" id="747525"/>
    <lineage>
        <taxon>Eukaryota</taxon>
        <taxon>Fungi</taxon>
        <taxon>Dikarya</taxon>
        <taxon>Basidiomycota</taxon>
        <taxon>Agaricomycotina</taxon>
        <taxon>Agaricomycetes</taxon>
        <taxon>Russulales</taxon>
        <taxon>Bondarzewiaceae</taxon>
        <taxon>Heterobasidion</taxon>
        <taxon>Heterobasidion annosum species complex</taxon>
    </lineage>
</organism>
<feature type="transmembrane region" description="Helical" evidence="1">
    <location>
        <begin position="263"/>
        <end position="283"/>
    </location>
</feature>
<dbReference type="PANTHER" id="PTHR15887">
    <property type="entry name" value="TRANSMEMBRANE PROTEIN 69"/>
    <property type="match status" value="1"/>
</dbReference>
<dbReference type="HOGENOM" id="CLU_045137_1_0_1"/>
<dbReference type="GeneID" id="20676857"/>
<feature type="transmembrane region" description="Helical" evidence="1">
    <location>
        <begin position="178"/>
        <end position="195"/>
    </location>
</feature>
<keyword evidence="1" id="KW-0812">Transmembrane</keyword>
<dbReference type="RefSeq" id="XP_009542965.1">
    <property type="nucleotide sequence ID" value="XM_009544670.1"/>
</dbReference>
<protein>
    <recommendedName>
        <fullName evidence="4">Mnn4-regulates the mannosylphosphorylation</fullName>
    </recommendedName>
</protein>
<reference evidence="2 3" key="1">
    <citation type="journal article" date="2012" name="New Phytol.">
        <title>Insight into trade-off between wood decay and parasitism from the genome of a fungal forest pathogen.</title>
        <authorList>
            <person name="Olson A."/>
            <person name="Aerts A."/>
            <person name="Asiegbu F."/>
            <person name="Belbahri L."/>
            <person name="Bouzid O."/>
            <person name="Broberg A."/>
            <person name="Canback B."/>
            <person name="Coutinho P.M."/>
            <person name="Cullen D."/>
            <person name="Dalman K."/>
            <person name="Deflorio G."/>
            <person name="van Diepen L.T."/>
            <person name="Dunand C."/>
            <person name="Duplessis S."/>
            <person name="Durling M."/>
            <person name="Gonthier P."/>
            <person name="Grimwood J."/>
            <person name="Fossdal C.G."/>
            <person name="Hansson D."/>
            <person name="Henrissat B."/>
            <person name="Hietala A."/>
            <person name="Himmelstrand K."/>
            <person name="Hoffmeister D."/>
            <person name="Hogberg N."/>
            <person name="James T.Y."/>
            <person name="Karlsson M."/>
            <person name="Kohler A."/>
            <person name="Kues U."/>
            <person name="Lee Y.H."/>
            <person name="Lin Y.C."/>
            <person name="Lind M."/>
            <person name="Lindquist E."/>
            <person name="Lombard V."/>
            <person name="Lucas S."/>
            <person name="Lunden K."/>
            <person name="Morin E."/>
            <person name="Murat C."/>
            <person name="Park J."/>
            <person name="Raffaello T."/>
            <person name="Rouze P."/>
            <person name="Salamov A."/>
            <person name="Schmutz J."/>
            <person name="Solheim H."/>
            <person name="Stahlberg J."/>
            <person name="Velez H."/>
            <person name="de Vries R.P."/>
            <person name="Wiebenga A."/>
            <person name="Woodward S."/>
            <person name="Yakovlev I."/>
            <person name="Garbelotto M."/>
            <person name="Martin F."/>
            <person name="Grigoriev I.V."/>
            <person name="Stenlid J."/>
        </authorList>
    </citation>
    <scope>NUCLEOTIDE SEQUENCE [LARGE SCALE GENOMIC DNA]</scope>
    <source>
        <strain evidence="2 3">TC 32-1</strain>
    </source>
</reference>
<proteinExistence type="predicted"/>
<dbReference type="OrthoDB" id="194289at2759"/>
<dbReference type="InterPro" id="IPR021836">
    <property type="entry name" value="DUF3429"/>
</dbReference>
<dbReference type="PANTHER" id="PTHR15887:SF1">
    <property type="entry name" value="TRANSMEMBRANE PROTEIN 69"/>
    <property type="match status" value="1"/>
</dbReference>
<keyword evidence="1" id="KW-0472">Membrane</keyword>
<dbReference type="Pfam" id="PF11911">
    <property type="entry name" value="DUF3429"/>
    <property type="match status" value="1"/>
</dbReference>
<gene>
    <name evidence="2" type="ORF">HETIRDRAFT_457678</name>
</gene>
<dbReference type="Proteomes" id="UP000030671">
    <property type="component" value="Unassembled WGS sequence"/>
</dbReference>
<accession>W4KLH0</accession>
<dbReference type="KEGG" id="hir:HETIRDRAFT_457678"/>
<name>W4KLH0_HETIT</name>